<dbReference type="GO" id="GO:0005829">
    <property type="term" value="C:cytosol"/>
    <property type="evidence" value="ECO:0007669"/>
    <property type="project" value="TreeGrafter"/>
</dbReference>
<dbReference type="InterPro" id="IPR044668">
    <property type="entry name" value="PuuD-like"/>
</dbReference>
<proteinExistence type="predicted"/>
<dbReference type="PANTHER" id="PTHR43235">
    <property type="entry name" value="GLUTAMINE AMIDOTRANSFERASE PB2B2.05-RELATED"/>
    <property type="match status" value="1"/>
</dbReference>
<dbReference type="PANTHER" id="PTHR43235:SF1">
    <property type="entry name" value="GLUTAMINE AMIDOTRANSFERASE PB2B2.05-RELATED"/>
    <property type="match status" value="1"/>
</dbReference>
<dbReference type="GO" id="GO:0016811">
    <property type="term" value="F:hydrolase activity, acting on carbon-nitrogen (but not peptide) bonds, in linear amides"/>
    <property type="evidence" value="ECO:0007669"/>
    <property type="project" value="InterPro"/>
</dbReference>
<reference evidence="1 2" key="1">
    <citation type="submission" date="2020-01" db="EMBL/GenBank/DDBJ databases">
        <title>Genome sequence of Arachis hypogaea, cultivar Shitouqi.</title>
        <authorList>
            <person name="Zhuang W."/>
            <person name="Chen H."/>
            <person name="Varshney R."/>
            <person name="Wang D."/>
            <person name="Ming R."/>
        </authorList>
    </citation>
    <scope>NUCLEOTIDE SEQUENCE [LARGE SCALE GENOMIC DNA]</scope>
    <source>
        <tissue evidence="1">Young leaf</tissue>
    </source>
</reference>
<protein>
    <submittedName>
        <fullName evidence="1">Uncharacterized protein</fullName>
    </submittedName>
</protein>
<accession>A0A6B9V8Z7</accession>
<dbReference type="EMBL" id="CP031001">
    <property type="protein sequence ID" value="QHN77717.1"/>
    <property type="molecule type" value="Genomic_DNA"/>
</dbReference>
<sequence>MNMLKNDVSIVKELPSHMKSLNLEAIGSQSNTALSVQQEKTLKQMGAIVRNAGSYIERLKLNQEREIGNKGYGKNVCGTII</sequence>
<dbReference type="AlphaFoldDB" id="A0A6B9V8Z7"/>
<name>A0A6B9V8Z7_ARAHY</name>
<evidence type="ECO:0000313" key="2">
    <source>
        <dbReference type="Proteomes" id="UP000464620"/>
    </source>
</evidence>
<evidence type="ECO:0000313" key="1">
    <source>
        <dbReference type="EMBL" id="QHN77717.1"/>
    </source>
</evidence>
<organism evidence="1 2">
    <name type="scientific">Arachis hypogaea</name>
    <name type="common">Peanut</name>
    <dbReference type="NCBI Taxonomy" id="3818"/>
    <lineage>
        <taxon>Eukaryota</taxon>
        <taxon>Viridiplantae</taxon>
        <taxon>Streptophyta</taxon>
        <taxon>Embryophyta</taxon>
        <taxon>Tracheophyta</taxon>
        <taxon>Spermatophyta</taxon>
        <taxon>Magnoliopsida</taxon>
        <taxon>eudicotyledons</taxon>
        <taxon>Gunneridae</taxon>
        <taxon>Pentapetalae</taxon>
        <taxon>rosids</taxon>
        <taxon>fabids</taxon>
        <taxon>Fabales</taxon>
        <taxon>Fabaceae</taxon>
        <taxon>Papilionoideae</taxon>
        <taxon>50 kb inversion clade</taxon>
        <taxon>dalbergioids sensu lato</taxon>
        <taxon>Dalbergieae</taxon>
        <taxon>Pterocarpus clade</taxon>
        <taxon>Arachis</taxon>
    </lineage>
</organism>
<gene>
    <name evidence="1" type="ORF">DS421_19g655130</name>
</gene>
<dbReference type="Proteomes" id="UP000464620">
    <property type="component" value="Chromosome B09"/>
</dbReference>